<accession>A0A133NPE9</accession>
<name>A0A133NPE9_GARVA</name>
<dbReference type="PATRIC" id="fig|2702.99.peg.671"/>
<protein>
    <submittedName>
        <fullName evidence="1">Uncharacterized protein</fullName>
    </submittedName>
</protein>
<proteinExistence type="predicted"/>
<dbReference type="EMBL" id="LRQA01000038">
    <property type="protein sequence ID" value="KXA18180.1"/>
    <property type="molecule type" value="Genomic_DNA"/>
</dbReference>
<organism evidence="1 2">
    <name type="scientific">Gardnerella vaginalis</name>
    <dbReference type="NCBI Taxonomy" id="2702"/>
    <lineage>
        <taxon>Bacteria</taxon>
        <taxon>Bacillati</taxon>
        <taxon>Actinomycetota</taxon>
        <taxon>Actinomycetes</taxon>
        <taxon>Bifidobacteriales</taxon>
        <taxon>Bifidobacteriaceae</taxon>
        <taxon>Gardnerella</taxon>
    </lineage>
</organism>
<dbReference type="Proteomes" id="UP000070558">
    <property type="component" value="Unassembled WGS sequence"/>
</dbReference>
<evidence type="ECO:0000313" key="1">
    <source>
        <dbReference type="EMBL" id="KXA18180.1"/>
    </source>
</evidence>
<dbReference type="AlphaFoldDB" id="A0A133NPE9"/>
<reference evidence="1 2" key="1">
    <citation type="submission" date="2016-01" db="EMBL/GenBank/DDBJ databases">
        <authorList>
            <person name="Oliw E.H."/>
        </authorList>
    </citation>
    <scope>NUCLEOTIDE SEQUENCE [LARGE SCALE GENOMIC DNA]</scope>
    <source>
        <strain evidence="1 2">GED7760B</strain>
    </source>
</reference>
<evidence type="ECO:0000313" key="2">
    <source>
        <dbReference type="Proteomes" id="UP000070558"/>
    </source>
</evidence>
<comment type="caution">
    <text evidence="1">The sequence shown here is derived from an EMBL/GenBank/DDBJ whole genome shotgun (WGS) entry which is preliminary data.</text>
</comment>
<sequence length="43" mass="4826">MAICDFCCATAVLCAFRARFSPYLYYCPPRIIDNSLRLDGTCA</sequence>
<gene>
    <name evidence="1" type="ORF">HMPREF3216_00689</name>
</gene>